<proteinExistence type="predicted"/>
<sequence>MEPTLAFARLMEDVHKFPHQSLCISQPHLVEWGVTKAWFLCYEDWCCLIGGSIECEPC</sequence>
<gene>
    <name evidence="1" type="ORF">MANES_03G014700</name>
</gene>
<organism evidence="1">
    <name type="scientific">Manihot esculenta</name>
    <name type="common">Cassava</name>
    <name type="synonym">Jatropha manihot</name>
    <dbReference type="NCBI Taxonomy" id="3983"/>
    <lineage>
        <taxon>Eukaryota</taxon>
        <taxon>Viridiplantae</taxon>
        <taxon>Streptophyta</taxon>
        <taxon>Embryophyta</taxon>
        <taxon>Tracheophyta</taxon>
        <taxon>Spermatophyta</taxon>
        <taxon>Magnoliopsida</taxon>
        <taxon>eudicotyledons</taxon>
        <taxon>Gunneridae</taxon>
        <taxon>Pentapetalae</taxon>
        <taxon>rosids</taxon>
        <taxon>fabids</taxon>
        <taxon>Malpighiales</taxon>
        <taxon>Euphorbiaceae</taxon>
        <taxon>Crotonoideae</taxon>
        <taxon>Manihoteae</taxon>
        <taxon>Manihot</taxon>
    </lineage>
</organism>
<accession>A0A2C9W3N3</accession>
<protein>
    <submittedName>
        <fullName evidence="1">Uncharacterized protein</fullName>
    </submittedName>
</protein>
<dbReference type="AlphaFoldDB" id="A0A2C9W3N3"/>
<evidence type="ECO:0000313" key="1">
    <source>
        <dbReference type="EMBL" id="OAY53672.1"/>
    </source>
</evidence>
<dbReference type="EMBL" id="CM004389">
    <property type="protein sequence ID" value="OAY53672.1"/>
    <property type="molecule type" value="Genomic_DNA"/>
</dbReference>
<reference evidence="1" key="1">
    <citation type="submission" date="2016-02" db="EMBL/GenBank/DDBJ databases">
        <title>WGS assembly of Manihot esculenta.</title>
        <authorList>
            <person name="Bredeson J.V."/>
            <person name="Prochnik S.E."/>
            <person name="Lyons J.B."/>
            <person name="Schmutz J."/>
            <person name="Grimwood J."/>
            <person name="Vrebalov J."/>
            <person name="Bart R.S."/>
            <person name="Amuge T."/>
            <person name="Ferguson M.E."/>
            <person name="Green R."/>
            <person name="Putnam N."/>
            <person name="Stites J."/>
            <person name="Rounsley S."/>
            <person name="Rokhsar D.S."/>
        </authorList>
    </citation>
    <scope>NUCLEOTIDE SEQUENCE [LARGE SCALE GENOMIC DNA]</scope>
    <source>
        <tissue evidence="1">Leaf</tissue>
    </source>
</reference>
<name>A0A2C9W3N3_MANES</name>